<dbReference type="KEGG" id="lse:F1C12_21250"/>
<feature type="transmembrane region" description="Helical" evidence="1">
    <location>
        <begin position="129"/>
        <end position="149"/>
    </location>
</feature>
<keyword evidence="1" id="KW-0812">Transmembrane</keyword>
<feature type="transmembrane region" description="Helical" evidence="1">
    <location>
        <begin position="31"/>
        <end position="54"/>
    </location>
</feature>
<evidence type="ECO:0000313" key="2">
    <source>
        <dbReference type="EMBL" id="QNE37383.1"/>
    </source>
</evidence>
<feature type="transmembrane region" description="Helical" evidence="1">
    <location>
        <begin position="156"/>
        <end position="172"/>
    </location>
</feature>
<dbReference type="RefSeq" id="WP_185276793.1">
    <property type="nucleotide sequence ID" value="NZ_CP043641.1"/>
</dbReference>
<evidence type="ECO:0000313" key="3">
    <source>
        <dbReference type="Proteomes" id="UP000515511"/>
    </source>
</evidence>
<organism evidence="2 3">
    <name type="scientific">Leifsonia shinshuensis</name>
    <dbReference type="NCBI Taxonomy" id="150026"/>
    <lineage>
        <taxon>Bacteria</taxon>
        <taxon>Bacillati</taxon>
        <taxon>Actinomycetota</taxon>
        <taxon>Actinomycetes</taxon>
        <taxon>Micrococcales</taxon>
        <taxon>Microbacteriaceae</taxon>
        <taxon>Leifsonia</taxon>
    </lineage>
</organism>
<proteinExistence type="predicted"/>
<feature type="transmembrane region" description="Helical" evidence="1">
    <location>
        <begin position="94"/>
        <end position="117"/>
    </location>
</feature>
<sequence>MNENLSGDAREMLDLIDGQQRRVDRGLRIPVVWLYTVWAVAWLVGFLALYFAQLGLFDPVAAGIVFAVLIVGSIVASAVIGSRIGRGVRGDSQFAGTVYGVSWSVCSVAFALLGIGLIAEGMPGDLAGIYFPSAYALMCGTLYLAGAAVWHDRLQLVLGLALLVVGAVAPFLGLGPNLLLMAVAGGVVFGAGALVTLRTLSPQR</sequence>
<evidence type="ECO:0000256" key="1">
    <source>
        <dbReference type="SAM" id="Phobius"/>
    </source>
</evidence>
<dbReference type="Proteomes" id="UP000515511">
    <property type="component" value="Chromosome"/>
</dbReference>
<keyword evidence="1" id="KW-1133">Transmembrane helix</keyword>
<reference evidence="3" key="1">
    <citation type="submission" date="2019-09" db="EMBL/GenBank/DDBJ databases">
        <title>Antimicrobial potential of Antarctic Bacteria.</title>
        <authorList>
            <person name="Benaud N."/>
            <person name="Edwards R.J."/>
            <person name="Ferrari B.C."/>
        </authorList>
    </citation>
    <scope>NUCLEOTIDE SEQUENCE [LARGE SCALE GENOMIC DNA]</scope>
    <source>
        <strain evidence="3">INR9</strain>
    </source>
</reference>
<dbReference type="AlphaFoldDB" id="A0A7G6YFW8"/>
<protein>
    <submittedName>
        <fullName evidence="2">Uncharacterized protein</fullName>
    </submittedName>
</protein>
<feature type="transmembrane region" description="Helical" evidence="1">
    <location>
        <begin position="178"/>
        <end position="197"/>
    </location>
</feature>
<accession>A0A7G6YFW8</accession>
<feature type="transmembrane region" description="Helical" evidence="1">
    <location>
        <begin position="60"/>
        <end position="82"/>
    </location>
</feature>
<name>A0A7G6YFW8_9MICO</name>
<dbReference type="EMBL" id="CP043641">
    <property type="protein sequence ID" value="QNE37383.1"/>
    <property type="molecule type" value="Genomic_DNA"/>
</dbReference>
<gene>
    <name evidence="2" type="ORF">F1C12_21250</name>
</gene>
<keyword evidence="1" id="KW-0472">Membrane</keyword>